<feature type="compositionally biased region" description="Low complexity" evidence="2">
    <location>
        <begin position="105"/>
        <end position="119"/>
    </location>
</feature>
<dbReference type="STRING" id="246404.A0A507F580"/>
<dbReference type="InterPro" id="IPR029063">
    <property type="entry name" value="SAM-dependent_MTases_sf"/>
</dbReference>
<evidence type="ECO:0000256" key="1">
    <source>
        <dbReference type="RuleBase" id="RU368012"/>
    </source>
</evidence>
<feature type="compositionally biased region" description="Basic and acidic residues" evidence="2">
    <location>
        <begin position="44"/>
        <end position="59"/>
    </location>
</feature>
<dbReference type="EMBL" id="QEAP01000258">
    <property type="protein sequence ID" value="TPX71284.1"/>
    <property type="molecule type" value="Genomic_DNA"/>
</dbReference>
<keyword evidence="1" id="KW-0507">mRNA processing</keyword>
<evidence type="ECO:0000256" key="2">
    <source>
        <dbReference type="SAM" id="MobiDB-lite"/>
    </source>
</evidence>
<evidence type="ECO:0000313" key="4">
    <source>
        <dbReference type="EMBL" id="TPX71284.1"/>
    </source>
</evidence>
<dbReference type="PANTHER" id="PTHR16121">
    <property type="entry name" value="CAP-SPECIFIC MRNA (NUCLEOSIDE-2'-O-)-METHYLTRANSFERASE 1-RELATED"/>
    <property type="match status" value="1"/>
</dbReference>
<dbReference type="PANTHER" id="PTHR16121:SF0">
    <property type="entry name" value="CAP-SPECIFIC MRNA (NUCLEOSIDE-2'-O-)-METHYLTRANSFERASE 1"/>
    <property type="match status" value="1"/>
</dbReference>
<comment type="function">
    <text evidence="1">S-adenosyl-L-methionine-dependent methyltransferase that mediates RNA cap1 2'-O-ribose methylation to the 5'-cap structure of RNAs. Methylates the ribose of the first nucleotide of a m(7)GpppG-capped mRNA to produce m(7)GpppNmp (cap1).</text>
</comment>
<comment type="catalytic activity">
    <reaction evidence="1">
        <text>a 5'-end (N(7)-methyl 5'-triphosphoguanosine)-ribonucleoside in mRNA + S-adenosyl-L-methionine = a 5'-end (N(7)-methyl 5'-triphosphoguanosine)-(2'-O-methyl-ribonucleoside) in mRNA + S-adenosyl-L-homocysteine + H(+)</text>
        <dbReference type="Rhea" id="RHEA:67020"/>
        <dbReference type="Rhea" id="RHEA-COMP:17167"/>
        <dbReference type="Rhea" id="RHEA-COMP:17168"/>
        <dbReference type="ChEBI" id="CHEBI:15378"/>
        <dbReference type="ChEBI" id="CHEBI:57856"/>
        <dbReference type="ChEBI" id="CHEBI:59789"/>
        <dbReference type="ChEBI" id="CHEBI:156461"/>
        <dbReference type="ChEBI" id="CHEBI:167609"/>
        <dbReference type="EC" id="2.1.1.57"/>
    </reaction>
</comment>
<name>A0A507F580_9FUNG</name>
<dbReference type="InterPro" id="IPR050851">
    <property type="entry name" value="mRNA_Cap_2O-Ribose_MeTrfase"/>
</dbReference>
<dbReference type="OrthoDB" id="10251234at2759"/>
<dbReference type="GO" id="GO:0004483">
    <property type="term" value="F:methyltransferase cap1 activity"/>
    <property type="evidence" value="ECO:0007669"/>
    <property type="project" value="UniProtKB-UniRule"/>
</dbReference>
<proteinExistence type="predicted"/>
<evidence type="ECO:0000313" key="5">
    <source>
        <dbReference type="Proteomes" id="UP000320333"/>
    </source>
</evidence>
<dbReference type="GO" id="GO:0016556">
    <property type="term" value="P:mRNA modification"/>
    <property type="evidence" value="ECO:0007669"/>
    <property type="project" value="UniProtKB-UniRule"/>
</dbReference>
<dbReference type="InterPro" id="IPR002877">
    <property type="entry name" value="RNA_MeTrfase_FtsJ_dom"/>
</dbReference>
<dbReference type="GO" id="GO:0032259">
    <property type="term" value="P:methylation"/>
    <property type="evidence" value="ECO:0007669"/>
    <property type="project" value="UniProtKB-KW"/>
</dbReference>
<dbReference type="GO" id="GO:0003676">
    <property type="term" value="F:nucleic acid binding"/>
    <property type="evidence" value="ECO:0007669"/>
    <property type="project" value="UniProtKB-UniRule"/>
</dbReference>
<sequence>MSFIYQQDPKYHQTSANSPIPPPRLETPAVFNSRSRGRGRGRGRYNERDSQPRDYRDNRSGGGRDGWDNKDGRDARDSRHYDERRDRRNDQRNHPYSREPPRSHPQASPQAQTQAQPISQISQLTSLQKQQKPDWISAASNVLPQSLLSVDVRRAKLPDYDVFCYSHVINGKLNPSRFAVAALDHHALANARSAANPYALVDNLTQELFINRAAVKLANLDHICDGRLSKLLIGGNAHFADLCSGPGGFSEYLLWRLANTHNVHASAGAVTAYGITLRGELDFNASLVAKGGIIPFYGNDQTGDLTRLENLEAFASFVLERAGSNGIPLVTADGAFSCAGDELYQEDQMKLVLLSEVLCMFKILRHGGDFVVKTFELLTPFSVGLVHLLYKSFKRVAIIKPVSSRPANSERYIVCQELQLSSTKELVAHLSEALSTLANVRQQPAAAHVAQTSSHTANPPGFMALDERVALGLLDVVSVVDVDEVVKDEVFMDWIKESNTK</sequence>
<dbReference type="PROSITE" id="PS51613">
    <property type="entry name" value="SAM_MT_RRMJ"/>
    <property type="match status" value="1"/>
</dbReference>
<dbReference type="EC" id="2.1.1.57" evidence="1"/>
<gene>
    <name evidence="4" type="ORF">CcCBS67573_g06264</name>
</gene>
<accession>A0A507F580</accession>
<dbReference type="Pfam" id="PF01728">
    <property type="entry name" value="FtsJ"/>
    <property type="match status" value="1"/>
</dbReference>
<comment type="subcellular location">
    <subcellularLocation>
        <location evidence="1">Nucleus</location>
    </subcellularLocation>
</comment>
<feature type="compositionally biased region" description="Basic and acidic residues" evidence="2">
    <location>
        <begin position="65"/>
        <end position="102"/>
    </location>
</feature>
<dbReference type="GO" id="GO:0005634">
    <property type="term" value="C:nucleus"/>
    <property type="evidence" value="ECO:0007669"/>
    <property type="project" value="UniProtKB-SubCell"/>
</dbReference>
<feature type="domain" description="RrmJ-type SAM-dependent 2'-O-MTase" evidence="3">
    <location>
        <begin position="208"/>
        <end position="419"/>
    </location>
</feature>
<dbReference type="GO" id="GO:0006370">
    <property type="term" value="P:7-methylguanosine mRNA capping"/>
    <property type="evidence" value="ECO:0007669"/>
    <property type="project" value="UniProtKB-UniRule"/>
</dbReference>
<keyword evidence="1" id="KW-0506">mRNA capping</keyword>
<dbReference type="Gene3D" id="3.40.50.12760">
    <property type="match status" value="1"/>
</dbReference>
<keyword evidence="1" id="KW-0539">Nucleus</keyword>
<dbReference type="InterPro" id="IPR025816">
    <property type="entry name" value="RrmJ-type_MeTrfase"/>
</dbReference>
<dbReference type="Proteomes" id="UP000320333">
    <property type="component" value="Unassembled WGS sequence"/>
</dbReference>
<evidence type="ECO:0000259" key="3">
    <source>
        <dbReference type="PROSITE" id="PS51613"/>
    </source>
</evidence>
<keyword evidence="5" id="KW-1185">Reference proteome</keyword>
<comment type="caution">
    <text evidence="4">The sequence shown here is derived from an EMBL/GenBank/DDBJ whole genome shotgun (WGS) entry which is preliminary data.</text>
</comment>
<keyword evidence="1" id="KW-0489">Methyltransferase</keyword>
<feature type="region of interest" description="Disordered" evidence="2">
    <location>
        <begin position="1"/>
        <end position="119"/>
    </location>
</feature>
<dbReference type="GO" id="GO:0005737">
    <property type="term" value="C:cytoplasm"/>
    <property type="evidence" value="ECO:0007669"/>
    <property type="project" value="TreeGrafter"/>
</dbReference>
<organism evidence="4 5">
    <name type="scientific">Chytriomyces confervae</name>
    <dbReference type="NCBI Taxonomy" id="246404"/>
    <lineage>
        <taxon>Eukaryota</taxon>
        <taxon>Fungi</taxon>
        <taxon>Fungi incertae sedis</taxon>
        <taxon>Chytridiomycota</taxon>
        <taxon>Chytridiomycota incertae sedis</taxon>
        <taxon>Chytridiomycetes</taxon>
        <taxon>Chytridiales</taxon>
        <taxon>Chytriomycetaceae</taxon>
        <taxon>Chytriomyces</taxon>
    </lineage>
</organism>
<reference evidence="4 5" key="1">
    <citation type="journal article" date="2019" name="Sci. Rep.">
        <title>Comparative genomics of chytrid fungi reveal insights into the obligate biotrophic and pathogenic lifestyle of Synchytrium endobioticum.</title>
        <authorList>
            <person name="van de Vossenberg B.T.L.H."/>
            <person name="Warris S."/>
            <person name="Nguyen H.D.T."/>
            <person name="van Gent-Pelzer M.P.E."/>
            <person name="Joly D.L."/>
            <person name="van de Geest H.C."/>
            <person name="Bonants P.J.M."/>
            <person name="Smith D.S."/>
            <person name="Levesque C.A."/>
            <person name="van der Lee T.A.J."/>
        </authorList>
    </citation>
    <scope>NUCLEOTIDE SEQUENCE [LARGE SCALE GENOMIC DNA]</scope>
    <source>
        <strain evidence="4 5">CBS 675.73</strain>
    </source>
</reference>
<dbReference type="SUPFAM" id="SSF53335">
    <property type="entry name" value="S-adenosyl-L-methionine-dependent methyltransferases"/>
    <property type="match status" value="1"/>
</dbReference>
<protein>
    <recommendedName>
        <fullName evidence="1">Cap-specific mRNA (nucleoside-2'-O-)-methyltransferase 1</fullName>
        <ecNumber evidence="1">2.1.1.57</ecNumber>
    </recommendedName>
    <alternativeName>
        <fullName evidence="1">Cap1 2'O-ribose methyltransferase 1</fullName>
    </alternativeName>
</protein>
<dbReference type="AlphaFoldDB" id="A0A507F580"/>
<keyword evidence="1" id="KW-0808">Transferase</keyword>
<keyword evidence="1" id="KW-0949">S-adenosyl-L-methionine</keyword>